<dbReference type="AlphaFoldDB" id="A0A7R9B976"/>
<gene>
    <name evidence="1" type="ORF">TSIB3V08_LOCUS12792</name>
</gene>
<reference evidence="1" key="1">
    <citation type="submission" date="2020-11" db="EMBL/GenBank/DDBJ databases">
        <authorList>
            <person name="Tran Van P."/>
        </authorList>
    </citation>
    <scope>NUCLEOTIDE SEQUENCE</scope>
</reference>
<sequence length="85" mass="9195">MIGSFWNLCRACPSMPVDKLANALVLSSTAEDGEIEVRISVGFTPSTGALTNGTNILGRDRKWCEGRLKPCLLQPVEAAYRQLGV</sequence>
<dbReference type="EMBL" id="OC016559">
    <property type="protein sequence ID" value="CAD7268792.1"/>
    <property type="molecule type" value="Genomic_DNA"/>
</dbReference>
<name>A0A7R9B976_TIMSH</name>
<organism evidence="1">
    <name type="scientific">Timema shepardi</name>
    <name type="common">Walking stick</name>
    <dbReference type="NCBI Taxonomy" id="629360"/>
    <lineage>
        <taxon>Eukaryota</taxon>
        <taxon>Metazoa</taxon>
        <taxon>Ecdysozoa</taxon>
        <taxon>Arthropoda</taxon>
        <taxon>Hexapoda</taxon>
        <taxon>Insecta</taxon>
        <taxon>Pterygota</taxon>
        <taxon>Neoptera</taxon>
        <taxon>Polyneoptera</taxon>
        <taxon>Phasmatodea</taxon>
        <taxon>Timematodea</taxon>
        <taxon>Timematoidea</taxon>
        <taxon>Timematidae</taxon>
        <taxon>Timema</taxon>
    </lineage>
</organism>
<protein>
    <submittedName>
        <fullName evidence="1">Uncharacterized protein</fullName>
    </submittedName>
</protein>
<accession>A0A7R9B976</accession>
<proteinExistence type="predicted"/>
<evidence type="ECO:0000313" key="1">
    <source>
        <dbReference type="EMBL" id="CAD7268792.1"/>
    </source>
</evidence>